<evidence type="ECO:0000313" key="6">
    <source>
        <dbReference type="Proteomes" id="UP001599756"/>
    </source>
</evidence>
<evidence type="ECO:0000256" key="4">
    <source>
        <dbReference type="SAM" id="Phobius"/>
    </source>
</evidence>
<reference evidence="5 6" key="1">
    <citation type="submission" date="2024-09" db="EMBL/GenBank/DDBJ databases">
        <title>The Natural Products Discovery Center: Release of the First 8490 Sequenced Strains for Exploring Actinobacteria Biosynthetic Diversity.</title>
        <authorList>
            <person name="Kalkreuter E."/>
            <person name="Kautsar S.A."/>
            <person name="Yang D."/>
            <person name="Bader C.D."/>
            <person name="Teijaro C.N."/>
            <person name="Fluegel L."/>
            <person name="Davis C.M."/>
            <person name="Simpson J.R."/>
            <person name="Lauterbach L."/>
            <person name="Steele A.D."/>
            <person name="Gui C."/>
            <person name="Meng S."/>
            <person name="Li G."/>
            <person name="Viehrig K."/>
            <person name="Ye F."/>
            <person name="Su P."/>
            <person name="Kiefer A.F."/>
            <person name="Nichols A."/>
            <person name="Cepeda A.J."/>
            <person name="Yan W."/>
            <person name="Fan B."/>
            <person name="Jiang Y."/>
            <person name="Adhikari A."/>
            <person name="Zheng C.-J."/>
            <person name="Schuster L."/>
            <person name="Cowan T.M."/>
            <person name="Smanski M.J."/>
            <person name="Chevrette M.G."/>
            <person name="De Carvalho L.P.S."/>
            <person name="Shen B."/>
        </authorList>
    </citation>
    <scope>NUCLEOTIDE SEQUENCE [LARGE SCALE GENOMIC DNA]</scope>
    <source>
        <strain evidence="5 6">NPDC059500</strain>
    </source>
</reference>
<dbReference type="InterPro" id="IPR041916">
    <property type="entry name" value="Anti_sigma_zinc_sf"/>
</dbReference>
<sequence>MTATTDTAGHPDVTEISDLTEGLLSASRTEDVRRHLDECEQCTEVHASLGEIRDLLGAMSEADAMPEAQAMPGDVADRIDAALAAEAARVSMGGTHVSRETSVDGRPHRTPADRPSGHARASSTRPGRTARTRHGRRRIAVLGSAFAVAAVGVVSLVLATIHDGKDGGTTAEGRPSASADTFASGTLERQVAGLLEKAQKSQGATHAPHSFGVDSATGTGNPNVLKSEPTVSVPACVQQAIDNTGTPLAAQSGTYDGKSAYLVVLPDASGDTTQVTAYVVDATCVQRPSAGAKVFLTHSYARS</sequence>
<keyword evidence="1" id="KW-0805">Transcription regulation</keyword>
<comment type="caution">
    <text evidence="5">The sequence shown here is derived from an EMBL/GenBank/DDBJ whole genome shotgun (WGS) entry which is preliminary data.</text>
</comment>
<keyword evidence="4" id="KW-0472">Membrane</keyword>
<dbReference type="Proteomes" id="UP001599756">
    <property type="component" value="Unassembled WGS sequence"/>
</dbReference>
<evidence type="ECO:0000256" key="3">
    <source>
        <dbReference type="SAM" id="MobiDB-lite"/>
    </source>
</evidence>
<keyword evidence="4" id="KW-0812">Transmembrane</keyword>
<keyword evidence="2" id="KW-0804">Transcription</keyword>
<feature type="transmembrane region" description="Helical" evidence="4">
    <location>
        <begin position="139"/>
        <end position="161"/>
    </location>
</feature>
<evidence type="ECO:0000256" key="2">
    <source>
        <dbReference type="ARBA" id="ARBA00023163"/>
    </source>
</evidence>
<dbReference type="EMBL" id="JBHYTS010000004">
    <property type="protein sequence ID" value="MFE1749854.1"/>
    <property type="molecule type" value="Genomic_DNA"/>
</dbReference>
<keyword evidence="4" id="KW-1133">Transmembrane helix</keyword>
<feature type="region of interest" description="Disordered" evidence="3">
    <location>
        <begin position="163"/>
        <end position="183"/>
    </location>
</feature>
<name>A0ABW6GZS3_9ACTN</name>
<evidence type="ECO:0000256" key="1">
    <source>
        <dbReference type="ARBA" id="ARBA00023015"/>
    </source>
</evidence>
<dbReference type="RefSeq" id="WP_381839893.1">
    <property type="nucleotide sequence ID" value="NZ_JBHYTS010000004.1"/>
</dbReference>
<feature type="region of interest" description="Disordered" evidence="3">
    <location>
        <begin position="197"/>
        <end position="227"/>
    </location>
</feature>
<evidence type="ECO:0000313" key="5">
    <source>
        <dbReference type="EMBL" id="MFE1749854.1"/>
    </source>
</evidence>
<keyword evidence="6" id="KW-1185">Reference proteome</keyword>
<feature type="compositionally biased region" description="Basic and acidic residues" evidence="3">
    <location>
        <begin position="97"/>
        <end position="116"/>
    </location>
</feature>
<feature type="region of interest" description="Disordered" evidence="3">
    <location>
        <begin position="91"/>
        <end position="135"/>
    </location>
</feature>
<proteinExistence type="predicted"/>
<accession>A0ABW6GZS3</accession>
<organism evidence="5 6">
    <name type="scientific">Streptomyces anandii</name>
    <dbReference type="NCBI Taxonomy" id="285454"/>
    <lineage>
        <taxon>Bacteria</taxon>
        <taxon>Bacillati</taxon>
        <taxon>Actinomycetota</taxon>
        <taxon>Actinomycetes</taxon>
        <taxon>Kitasatosporales</taxon>
        <taxon>Streptomycetaceae</taxon>
        <taxon>Streptomyces</taxon>
    </lineage>
</organism>
<protein>
    <submittedName>
        <fullName evidence="5">Anti-sigma factor family protein</fullName>
    </submittedName>
</protein>
<gene>
    <name evidence="5" type="ORF">ACFW88_04795</name>
</gene>
<dbReference type="Gene3D" id="1.10.10.1320">
    <property type="entry name" value="Anti-sigma factor, zinc-finger domain"/>
    <property type="match status" value="1"/>
</dbReference>